<evidence type="ECO:0000313" key="5">
    <source>
        <dbReference type="EMBL" id="WXL29180.1"/>
    </source>
</evidence>
<dbReference type="InterPro" id="IPR017871">
    <property type="entry name" value="ABC_transporter-like_CS"/>
</dbReference>
<name>A0ABZ2RU52_9BACT</name>
<dbReference type="InterPro" id="IPR013611">
    <property type="entry name" value="Transp-assoc_OB_typ2"/>
</dbReference>
<dbReference type="SUPFAM" id="SSF52540">
    <property type="entry name" value="P-loop containing nucleoside triphosphate hydrolases"/>
    <property type="match status" value="1"/>
</dbReference>
<dbReference type="RefSeq" id="WP_338822792.1">
    <property type="nucleotide sequence ID" value="NZ_CP148067.1"/>
</dbReference>
<dbReference type="InterPro" id="IPR050093">
    <property type="entry name" value="ABC_SmlMolc_Importer"/>
</dbReference>
<accession>A0ABZ2RU52</accession>
<gene>
    <name evidence="5" type="ORF">WG617_00810</name>
</gene>
<dbReference type="Pfam" id="PF00005">
    <property type="entry name" value="ABC_tran"/>
    <property type="match status" value="2"/>
</dbReference>
<keyword evidence="6" id="KW-1185">Reference proteome</keyword>
<protein>
    <submittedName>
        <fullName evidence="5">ABC transporter ATP-binding protein</fullName>
    </submittedName>
</protein>
<dbReference type="PANTHER" id="PTHR42781:SF4">
    <property type="entry name" value="SPERMIDINE_PUTRESCINE IMPORT ATP-BINDING PROTEIN POTA"/>
    <property type="match status" value="1"/>
</dbReference>
<dbReference type="InterPro" id="IPR008995">
    <property type="entry name" value="Mo/tungstate-bd_C_term_dom"/>
</dbReference>
<evidence type="ECO:0000256" key="1">
    <source>
        <dbReference type="ARBA" id="ARBA00022448"/>
    </source>
</evidence>
<organism evidence="5 6">
    <name type="scientific">Mycoplasmopsis felifaucium</name>
    <dbReference type="NCBI Taxonomy" id="35768"/>
    <lineage>
        <taxon>Bacteria</taxon>
        <taxon>Bacillati</taxon>
        <taxon>Mycoplasmatota</taxon>
        <taxon>Mycoplasmoidales</taxon>
        <taxon>Metamycoplasmataceae</taxon>
        <taxon>Mycoplasmopsis</taxon>
    </lineage>
</organism>
<dbReference type="InterPro" id="IPR003439">
    <property type="entry name" value="ABC_transporter-like_ATP-bd"/>
</dbReference>
<dbReference type="InterPro" id="IPR027417">
    <property type="entry name" value="P-loop_NTPase"/>
</dbReference>
<evidence type="ECO:0000313" key="6">
    <source>
        <dbReference type="Proteomes" id="UP001477443"/>
    </source>
</evidence>
<keyword evidence="2" id="KW-0547">Nucleotide-binding</keyword>
<proteinExistence type="predicted"/>
<dbReference type="PROSITE" id="PS00211">
    <property type="entry name" value="ABC_TRANSPORTER_1"/>
    <property type="match status" value="1"/>
</dbReference>
<dbReference type="PROSITE" id="PS50893">
    <property type="entry name" value="ABC_TRANSPORTER_2"/>
    <property type="match status" value="1"/>
</dbReference>
<keyword evidence="3 5" id="KW-0067">ATP-binding</keyword>
<evidence type="ECO:0000256" key="2">
    <source>
        <dbReference type="ARBA" id="ARBA00022741"/>
    </source>
</evidence>
<dbReference type="EMBL" id="CP148067">
    <property type="protein sequence ID" value="WXL29180.1"/>
    <property type="molecule type" value="Genomic_DNA"/>
</dbReference>
<evidence type="ECO:0000259" key="4">
    <source>
        <dbReference type="PROSITE" id="PS50893"/>
    </source>
</evidence>
<dbReference type="Proteomes" id="UP001477443">
    <property type="component" value="Chromosome"/>
</dbReference>
<dbReference type="SUPFAM" id="SSF50331">
    <property type="entry name" value="MOP-like"/>
    <property type="match status" value="1"/>
</dbReference>
<evidence type="ECO:0000256" key="3">
    <source>
        <dbReference type="ARBA" id="ARBA00022840"/>
    </source>
</evidence>
<reference evidence="5" key="1">
    <citation type="submission" date="2024-03" db="EMBL/GenBank/DDBJ databases">
        <title>Complete genome sequence of Mycoplasma felifaucium Z921 isolated from the trachea of a cheetah.</title>
        <authorList>
            <person name="Spergser J."/>
        </authorList>
    </citation>
    <scope>NUCLEOTIDE SEQUENCE [LARGE SCALE GENOMIC DNA]</scope>
    <source>
        <strain evidence="5">Z921</strain>
    </source>
</reference>
<dbReference type="Gene3D" id="3.40.50.300">
    <property type="entry name" value="P-loop containing nucleotide triphosphate hydrolases"/>
    <property type="match status" value="2"/>
</dbReference>
<dbReference type="SMART" id="SM00382">
    <property type="entry name" value="AAA"/>
    <property type="match status" value="1"/>
</dbReference>
<dbReference type="InterPro" id="IPR003593">
    <property type="entry name" value="AAA+_ATPase"/>
</dbReference>
<dbReference type="PANTHER" id="PTHR42781">
    <property type="entry name" value="SPERMIDINE/PUTRESCINE IMPORT ATP-BINDING PROTEIN POTA"/>
    <property type="match status" value="1"/>
</dbReference>
<feature type="domain" description="ABC transporter" evidence="4">
    <location>
        <begin position="12"/>
        <end position="331"/>
    </location>
</feature>
<keyword evidence="1" id="KW-0813">Transport</keyword>
<dbReference type="Pfam" id="PF08402">
    <property type="entry name" value="TOBE_2"/>
    <property type="match status" value="1"/>
</dbReference>
<sequence length="471" mass="54673">MIQKKEKNSSIIELKEVFKEFDGKVVLDNVDLHIAKGEFVTLLGPSGSGKTTILRLIGGFDKPTRGEIKFNGLDIKDLAPHKRDLSTIFQDYALFPNLNVEGNIKFGMPLKRVPKEVINPKYEKMLVEKQKQWAATANKKMLELDKLQEQYIKEMETLKPNTITYRRRQKWLDRSDFNYSYWENYVQQQTEAFENKFLKRRLTKDEINEQVKEIVKLVGLEGNEKKAITELSGGMRQRVALARSLIIEPSILLLDEPLSALDAKIRQKMQVLLRSLQQKLGLTFIFVTHDQNEALELSDRIAIMRGGRIEQYDTPKAIYDYPINKWVASFIGDSNIYNGVFHKEDCTVDILGKNFKTVHEEDEFADMQEVDALIRPEDVDIIAVDLEEEKTKKAPTKKSTKEKLRGTITDLSYRGSYYYLKVKLDAHQHIFVETSKKFELGDLVDISWTIDSIHLMNKDSKWDYETNEFKN</sequence>
<dbReference type="Gene3D" id="2.40.50.100">
    <property type="match status" value="1"/>
</dbReference>
<dbReference type="GO" id="GO:0005524">
    <property type="term" value="F:ATP binding"/>
    <property type="evidence" value="ECO:0007669"/>
    <property type="project" value="UniProtKB-KW"/>
</dbReference>